<organism evidence="1 2">
    <name type="scientific">Vigna unguiculata</name>
    <name type="common">Cowpea</name>
    <dbReference type="NCBI Taxonomy" id="3917"/>
    <lineage>
        <taxon>Eukaryota</taxon>
        <taxon>Viridiplantae</taxon>
        <taxon>Streptophyta</taxon>
        <taxon>Embryophyta</taxon>
        <taxon>Tracheophyta</taxon>
        <taxon>Spermatophyta</taxon>
        <taxon>Magnoliopsida</taxon>
        <taxon>eudicotyledons</taxon>
        <taxon>Gunneridae</taxon>
        <taxon>Pentapetalae</taxon>
        <taxon>rosids</taxon>
        <taxon>fabids</taxon>
        <taxon>Fabales</taxon>
        <taxon>Fabaceae</taxon>
        <taxon>Papilionoideae</taxon>
        <taxon>50 kb inversion clade</taxon>
        <taxon>NPAAA clade</taxon>
        <taxon>indigoferoid/millettioid clade</taxon>
        <taxon>Phaseoleae</taxon>
        <taxon>Vigna</taxon>
    </lineage>
</organism>
<sequence length="220" mass="24506">MLHRAPSFSLDVPPFSLDAPPFSLDKTHFNRKIICPGILPSIAEFKSGANFFNYSPSLVSSGLSKLPKSRLIEEKSIEKPVKGAQNNYELPLMPHWFSYVGSLKLYQPLAGILRFVGLSLVAGDFQFNSWYDRHGSGQLLRQASTAACMLNEIIFGISERASNDFASIFHNCAFHTSFWKMPKNKGVRSYLVECIGGILHEYLAAEVWNVPIDCGTVDLS</sequence>
<protein>
    <submittedName>
        <fullName evidence="1">Uncharacterized protein</fullName>
    </submittedName>
</protein>
<dbReference type="EMBL" id="CP039349">
    <property type="protein sequence ID" value="QCD95127.1"/>
    <property type="molecule type" value="Genomic_DNA"/>
</dbReference>
<dbReference type="Proteomes" id="UP000501690">
    <property type="component" value="Linkage Group LG5"/>
</dbReference>
<gene>
    <name evidence="1" type="ORF">DEO72_LG5g3220</name>
</gene>
<accession>A0A4D6M2P5</accession>
<dbReference type="PANTHER" id="PTHR18460">
    <property type="entry name" value="TEL2 INTERACTING PROTEIN 1 TTI1 FAMILY MEMBER"/>
    <property type="match status" value="1"/>
</dbReference>
<name>A0A4D6M2P5_VIGUN</name>
<dbReference type="GO" id="GO:0005737">
    <property type="term" value="C:cytoplasm"/>
    <property type="evidence" value="ECO:0007669"/>
    <property type="project" value="TreeGrafter"/>
</dbReference>
<keyword evidence="2" id="KW-1185">Reference proteome</keyword>
<dbReference type="AlphaFoldDB" id="A0A4D6M2P5"/>
<dbReference type="PANTHER" id="PTHR18460:SF3">
    <property type="entry name" value="TELO2-INTERACTING PROTEIN 1 HOMOLOG"/>
    <property type="match status" value="1"/>
</dbReference>
<dbReference type="InterPro" id="IPR052587">
    <property type="entry name" value="TELO2-interacting_protein_1"/>
</dbReference>
<evidence type="ECO:0000313" key="1">
    <source>
        <dbReference type="EMBL" id="QCD95127.1"/>
    </source>
</evidence>
<evidence type="ECO:0000313" key="2">
    <source>
        <dbReference type="Proteomes" id="UP000501690"/>
    </source>
</evidence>
<proteinExistence type="predicted"/>
<reference evidence="1 2" key="1">
    <citation type="submission" date="2019-04" db="EMBL/GenBank/DDBJ databases">
        <title>An improved genome assembly and genetic linkage map for asparagus bean, Vigna unguiculata ssp. sesquipedialis.</title>
        <authorList>
            <person name="Xia Q."/>
            <person name="Zhang R."/>
            <person name="Dong Y."/>
        </authorList>
    </citation>
    <scope>NUCLEOTIDE SEQUENCE [LARGE SCALE GENOMIC DNA]</scope>
    <source>
        <tissue evidence="1">Leaf</tissue>
    </source>
</reference>